<protein>
    <submittedName>
        <fullName evidence="6">Amino acid adenylation domain-containing protein</fullName>
    </submittedName>
</protein>
<dbReference type="RefSeq" id="WP_167983213.1">
    <property type="nucleotide sequence ID" value="NZ_JAATEJ010000008.1"/>
</dbReference>
<keyword evidence="3" id="KW-0597">Phosphoprotein</keyword>
<dbReference type="PANTHER" id="PTHR45527">
    <property type="entry name" value="NONRIBOSOMAL PEPTIDE SYNTHETASE"/>
    <property type="match status" value="1"/>
</dbReference>
<dbReference type="SUPFAM" id="SSF56801">
    <property type="entry name" value="Acetyl-CoA synthetase-like"/>
    <property type="match status" value="1"/>
</dbReference>
<dbReference type="InterPro" id="IPR000873">
    <property type="entry name" value="AMP-dep_synth/lig_dom"/>
</dbReference>
<name>A0ABX0ZPY4_9ACTN</name>
<dbReference type="Gene3D" id="3.40.50.980">
    <property type="match status" value="2"/>
</dbReference>
<dbReference type="InterPro" id="IPR023213">
    <property type="entry name" value="CAT-like_dom_sf"/>
</dbReference>
<accession>A0ABX0ZPY4</accession>
<comment type="cofactor">
    <cofactor evidence="1">
        <name>pantetheine 4'-phosphate</name>
        <dbReference type="ChEBI" id="CHEBI:47942"/>
    </cofactor>
</comment>
<comment type="caution">
    <text evidence="6">The sequence shown here is derived from an EMBL/GenBank/DDBJ whole genome shotgun (WGS) entry which is preliminary data.</text>
</comment>
<dbReference type="InterPro" id="IPR020845">
    <property type="entry name" value="AMP-binding_CS"/>
</dbReference>
<reference evidence="6 7" key="1">
    <citation type="submission" date="2020-03" db="EMBL/GenBank/DDBJ databases">
        <title>WGS of actinomycetes isolated from Thailand.</title>
        <authorList>
            <person name="Thawai C."/>
        </authorList>
    </citation>
    <scope>NUCLEOTIDE SEQUENCE [LARGE SCALE GENOMIC DNA]</scope>
    <source>
        <strain evidence="6 7">PRB2-1</strain>
    </source>
</reference>
<keyword evidence="2" id="KW-0596">Phosphopantetheine</keyword>
<evidence type="ECO:0000256" key="4">
    <source>
        <dbReference type="SAM" id="MobiDB-lite"/>
    </source>
</evidence>
<dbReference type="InterPro" id="IPR001242">
    <property type="entry name" value="Condensation_dom"/>
</dbReference>
<dbReference type="Pfam" id="PF00668">
    <property type="entry name" value="Condensation"/>
    <property type="match status" value="1"/>
</dbReference>
<dbReference type="Gene3D" id="3.30.300.30">
    <property type="match status" value="1"/>
</dbReference>
<feature type="region of interest" description="Disordered" evidence="4">
    <location>
        <begin position="933"/>
        <end position="955"/>
    </location>
</feature>
<dbReference type="InterPro" id="IPR025110">
    <property type="entry name" value="AMP-bd_C"/>
</dbReference>
<dbReference type="PROSITE" id="PS50075">
    <property type="entry name" value="CARRIER"/>
    <property type="match status" value="1"/>
</dbReference>
<evidence type="ECO:0000313" key="6">
    <source>
        <dbReference type="EMBL" id="NJP44349.1"/>
    </source>
</evidence>
<dbReference type="SUPFAM" id="SSF52777">
    <property type="entry name" value="CoA-dependent acyltransferases"/>
    <property type="match status" value="2"/>
</dbReference>
<evidence type="ECO:0000313" key="7">
    <source>
        <dbReference type="Proteomes" id="UP000734511"/>
    </source>
</evidence>
<proteinExistence type="predicted"/>
<keyword evidence="7" id="KW-1185">Reference proteome</keyword>
<evidence type="ECO:0000256" key="3">
    <source>
        <dbReference type="ARBA" id="ARBA00022553"/>
    </source>
</evidence>
<dbReference type="SUPFAM" id="SSF47336">
    <property type="entry name" value="ACP-like"/>
    <property type="match status" value="1"/>
</dbReference>
<dbReference type="Gene3D" id="3.30.559.10">
    <property type="entry name" value="Chloramphenicol acetyltransferase-like domain"/>
    <property type="match status" value="1"/>
</dbReference>
<dbReference type="Pfam" id="PF00550">
    <property type="entry name" value="PP-binding"/>
    <property type="match status" value="1"/>
</dbReference>
<feature type="domain" description="Carrier" evidence="5">
    <location>
        <begin position="952"/>
        <end position="1027"/>
    </location>
</feature>
<sequence length="1036" mass="109763">MDAVAASRKEQALWLLESFVPDSGVNNLSTAFRVAGDLAPQLLQDVVDRLVARHEVLRTVFREQDGTLLRQVLTTGAVRVAVEPLAPAGGTAEDDLTPYIARPFRTDGSPLLRAAHLRHPDGDVFCVAVHHSVFDGASSMILLREAATLYELLAGGHDVPAELAAPVPAWTPPPPSEASERFWREQLDGFRPTDLALRCEKPGGSQTTLLGGVVNHELSAQALAVVRRLQRALRAPEAVVLLAAYYVLLAAHGAGPDLTVGSPVSLRGQGEQDRIGYHINVLTLRARVTPEESFRQLVSATRKVFLGAMAHADYPVDDLLEIVPRDDAAWRNILFRHVFNYAPMAGATEFTLTGLPARQIVAENGSSKFDLEFFVSSAADRLQVRAAYYADVFEHADVEALVQRYEALLLTLDTAHDRPIGELRVWSPRDTAVIGAANATERPVPYGSVLKAVAAVAAARPAATALRDGDRDVSYAALWTGALRVRDDLRAAGIGRGDVVALAAPRGPELAAGALGVWLAGAAYLPLEPSHPASRLAYQLQDSGARAVLRGAGTALDCGQTPALTLPALPDAADTAPQTDAATPSSGECAYLIYTSGSTGRPKGTLVGHGALANLVAHFADELSAKDTDSALWLTTFSFDISALELFLPLTVGGAVVVAPDEARTDGTALADVLVRHDVGIVQATPTTWRMVLDQAGDRLGGRRVLSGGEPLPLALAQRLAATGCRLHNVYGPTETTIWSTSGAVPEDVARVDVGGPLANTRLFVEGRPGQELPVGVSGELCIAGAGVALGYHGRPELTAERFGDHPEHGRYYRTGDLARWLPGGRMEILGRADRQIKLRGNRIELGEIEAVLLEHPQVRGAAVVVAGDPGSDAVLTAFVVVGDPAATGTLWEHARGTLPPAAVPQSYVAVESFPMTGNNKVDIPALTRLAEQHRAEAESGTDTANSPATAPGDDPVVDFLVGQWEKLLRRTDLGPDANFFASGGHSLLGAVLVQRAEAEFGVRLKLTELFDHPTPVALAARVRALPPREDGAAGA</sequence>
<dbReference type="NCBIfam" id="TIGR01733">
    <property type="entry name" value="AA-adenyl-dom"/>
    <property type="match status" value="1"/>
</dbReference>
<dbReference type="EMBL" id="JAATEJ010000008">
    <property type="protein sequence ID" value="NJP44349.1"/>
    <property type="molecule type" value="Genomic_DNA"/>
</dbReference>
<evidence type="ECO:0000256" key="2">
    <source>
        <dbReference type="ARBA" id="ARBA00022450"/>
    </source>
</evidence>
<dbReference type="Gene3D" id="1.10.1200.10">
    <property type="entry name" value="ACP-like"/>
    <property type="match status" value="1"/>
</dbReference>
<dbReference type="PROSITE" id="PS00455">
    <property type="entry name" value="AMP_BINDING"/>
    <property type="match status" value="1"/>
</dbReference>
<dbReference type="PANTHER" id="PTHR45527:SF1">
    <property type="entry name" value="FATTY ACID SYNTHASE"/>
    <property type="match status" value="1"/>
</dbReference>
<evidence type="ECO:0000256" key="1">
    <source>
        <dbReference type="ARBA" id="ARBA00001957"/>
    </source>
</evidence>
<dbReference type="Proteomes" id="UP000734511">
    <property type="component" value="Unassembled WGS sequence"/>
</dbReference>
<dbReference type="Pfam" id="PF13193">
    <property type="entry name" value="AMP-binding_C"/>
    <property type="match status" value="1"/>
</dbReference>
<dbReference type="InterPro" id="IPR036736">
    <property type="entry name" value="ACP-like_sf"/>
</dbReference>
<dbReference type="SMART" id="SM00823">
    <property type="entry name" value="PKS_PP"/>
    <property type="match status" value="1"/>
</dbReference>
<dbReference type="InterPro" id="IPR045851">
    <property type="entry name" value="AMP-bd_C_sf"/>
</dbReference>
<evidence type="ECO:0000259" key="5">
    <source>
        <dbReference type="PROSITE" id="PS50075"/>
    </source>
</evidence>
<dbReference type="Gene3D" id="3.30.559.30">
    <property type="entry name" value="Nonribosomal peptide synthetase, condensation domain"/>
    <property type="match status" value="1"/>
</dbReference>
<gene>
    <name evidence="6" type="ORF">HCN08_13200</name>
</gene>
<dbReference type="Pfam" id="PF00501">
    <property type="entry name" value="AMP-binding"/>
    <property type="match status" value="1"/>
</dbReference>
<dbReference type="Gene3D" id="2.30.38.10">
    <property type="entry name" value="Luciferase, Domain 3"/>
    <property type="match status" value="1"/>
</dbReference>
<organism evidence="6 7">
    <name type="scientific">Actinacidiphila epipremni</name>
    <dbReference type="NCBI Taxonomy" id="2053013"/>
    <lineage>
        <taxon>Bacteria</taxon>
        <taxon>Bacillati</taxon>
        <taxon>Actinomycetota</taxon>
        <taxon>Actinomycetes</taxon>
        <taxon>Kitasatosporales</taxon>
        <taxon>Streptomycetaceae</taxon>
        <taxon>Actinacidiphila</taxon>
    </lineage>
</organism>
<dbReference type="InterPro" id="IPR020806">
    <property type="entry name" value="PKS_PP-bd"/>
</dbReference>
<dbReference type="InterPro" id="IPR010071">
    <property type="entry name" value="AA_adenyl_dom"/>
</dbReference>
<dbReference type="InterPro" id="IPR009081">
    <property type="entry name" value="PP-bd_ACP"/>
</dbReference>